<gene>
    <name evidence="5" type="ORF">CA839_03735</name>
    <name evidence="6" type="ORF">CBG54_06915</name>
</gene>
<evidence type="ECO:0000256" key="3">
    <source>
        <dbReference type="ARBA" id="ARBA00022801"/>
    </source>
</evidence>
<organism evidence="5 7">
    <name type="scientific">Fusobacterium nucleatum subsp. polymorphum</name>
    <name type="common">Fusobacterium polymorphum</name>
    <dbReference type="NCBI Taxonomy" id="76857"/>
    <lineage>
        <taxon>Bacteria</taxon>
        <taxon>Fusobacteriati</taxon>
        <taxon>Fusobacteriota</taxon>
        <taxon>Fusobacteriia</taxon>
        <taxon>Fusobacteriales</taxon>
        <taxon>Fusobacteriaceae</taxon>
        <taxon>Fusobacterium</taxon>
    </lineage>
</organism>
<evidence type="ECO:0000256" key="1">
    <source>
        <dbReference type="ARBA" id="ARBA00006534"/>
    </source>
</evidence>
<evidence type="ECO:0000256" key="4">
    <source>
        <dbReference type="ARBA" id="ARBA00022825"/>
    </source>
</evidence>
<dbReference type="EMBL" id="NHRT01000001">
    <property type="protein sequence ID" value="OWP25118.1"/>
    <property type="molecule type" value="Genomic_DNA"/>
</dbReference>
<dbReference type="Pfam" id="PF03575">
    <property type="entry name" value="Peptidase_S51"/>
    <property type="match status" value="1"/>
</dbReference>
<evidence type="ECO:0000313" key="6">
    <source>
        <dbReference type="EMBL" id="PHI06788.1"/>
    </source>
</evidence>
<reference evidence="6 8" key="2">
    <citation type="submission" date="2017-06" db="EMBL/GenBank/DDBJ databases">
        <title>Draft genome sequence of Fusobacterium nucleatum subsp. polymorphum KCOM 1271 (=ChDC F305).</title>
        <authorList>
            <person name="Kook J.-K."/>
            <person name="Park S.-N."/>
            <person name="Lim Y.K."/>
            <person name="Roh H."/>
        </authorList>
    </citation>
    <scope>NUCLEOTIDE SEQUENCE [LARGE SCALE GENOMIC DNA]</scope>
    <source>
        <strain evidence="6">KCOM 1271</strain>
        <strain evidence="8">KCOM 1271 (ChDC F305)</strain>
    </source>
</reference>
<proteinExistence type="inferred from homology"/>
<dbReference type="GO" id="GO:0006508">
    <property type="term" value="P:proteolysis"/>
    <property type="evidence" value="ECO:0007669"/>
    <property type="project" value="UniProtKB-KW"/>
</dbReference>
<accession>A0A246EER1</accession>
<keyword evidence="4" id="KW-0720">Serine protease</keyword>
<dbReference type="RefSeq" id="WP_032847466.1">
    <property type="nucleotide sequence ID" value="NZ_CP077110.1"/>
</dbReference>
<evidence type="ECO:0000313" key="5">
    <source>
        <dbReference type="EMBL" id="OWP25118.1"/>
    </source>
</evidence>
<keyword evidence="3" id="KW-0378">Hydrolase</keyword>
<dbReference type="FunFam" id="3.40.50.880:FF:000094">
    <property type="entry name" value="Uncharacterized peptidase Lmo0363"/>
    <property type="match status" value="1"/>
</dbReference>
<protein>
    <submittedName>
        <fullName evidence="5">Peptidase S51</fullName>
    </submittedName>
</protein>
<dbReference type="InterPro" id="IPR029062">
    <property type="entry name" value="Class_I_gatase-like"/>
</dbReference>
<name>A0A246EER1_FUSNP</name>
<dbReference type="InterPro" id="IPR005320">
    <property type="entry name" value="Peptidase_S51"/>
</dbReference>
<keyword evidence="2" id="KW-0645">Protease</keyword>
<dbReference type="SUPFAM" id="SSF52317">
    <property type="entry name" value="Class I glutamine amidotransferase-like"/>
    <property type="match status" value="1"/>
</dbReference>
<reference evidence="5 7" key="1">
    <citation type="submission" date="2017-05" db="EMBL/GenBank/DDBJ databases">
        <title>Genome sequencing of Fusobacterium nucleatum subsp. polymorphum KCOM 1001 (=ChDC F119).</title>
        <authorList>
            <person name="Kook J.-K."/>
            <person name="Park S.-N."/>
            <person name="Lim Y.K."/>
            <person name="Roh H."/>
        </authorList>
    </citation>
    <scope>NUCLEOTIDE SEQUENCE [LARGE SCALE GENOMIC DNA]</scope>
    <source>
        <strain evidence="5 7">KCOM 1001</strain>
    </source>
</reference>
<dbReference type="Gene3D" id="3.40.50.880">
    <property type="match status" value="1"/>
</dbReference>
<dbReference type="GO" id="GO:0008236">
    <property type="term" value="F:serine-type peptidase activity"/>
    <property type="evidence" value="ECO:0007669"/>
    <property type="project" value="UniProtKB-KW"/>
</dbReference>
<comment type="caution">
    <text evidence="5">The sequence shown here is derived from an EMBL/GenBank/DDBJ whole genome shotgun (WGS) entry which is preliminary data.</text>
</comment>
<sequence>MKNLFLCSYFTGVKDIFKDFMNNDTKGKKVLFIPTANIDEETKFLIDEAKEVFESLGMEVEDLEISKLDEKTIKNKIEKANYLYIGGGNTFYLLQELKRKNLIDFIKNRVNSGMVYIGESAGAIITSKDIEYNDLMDDKTIAKDLKEYSGLNLVDFYIVPHLNEFPFEESSKQTVEKYKNKLNIIAINNSQAIIVKDKKFEIK</sequence>
<dbReference type="Proteomes" id="UP000197470">
    <property type="component" value="Unassembled WGS sequence"/>
</dbReference>
<dbReference type="PANTHER" id="PTHR20842">
    <property type="entry name" value="PROTEASE S51 ALPHA-ASPARTYL DIPEPTIDASE"/>
    <property type="match status" value="1"/>
</dbReference>
<dbReference type="AlphaFoldDB" id="A0A246EER1"/>
<dbReference type="EMBL" id="NIRN01000001">
    <property type="protein sequence ID" value="PHI06788.1"/>
    <property type="molecule type" value="Genomic_DNA"/>
</dbReference>
<evidence type="ECO:0000313" key="8">
    <source>
        <dbReference type="Proteomes" id="UP000224182"/>
    </source>
</evidence>
<comment type="similarity">
    <text evidence="1">Belongs to the peptidase S51 family.</text>
</comment>
<evidence type="ECO:0000313" key="7">
    <source>
        <dbReference type="Proteomes" id="UP000197470"/>
    </source>
</evidence>
<dbReference type="Proteomes" id="UP000224182">
    <property type="component" value="Unassembled WGS sequence"/>
</dbReference>
<dbReference type="PANTHER" id="PTHR20842:SF0">
    <property type="entry name" value="ALPHA-ASPARTYL DIPEPTIDASE"/>
    <property type="match status" value="1"/>
</dbReference>
<evidence type="ECO:0000256" key="2">
    <source>
        <dbReference type="ARBA" id="ARBA00022670"/>
    </source>
</evidence>